<accession>A0ABW4TJJ2</accession>
<proteinExistence type="predicted"/>
<evidence type="ECO:0000259" key="1">
    <source>
        <dbReference type="PROSITE" id="PS50206"/>
    </source>
</evidence>
<reference evidence="3" key="1">
    <citation type="journal article" date="2019" name="Int. J. Syst. Evol. Microbiol.">
        <title>The Global Catalogue of Microorganisms (GCM) 10K type strain sequencing project: providing services to taxonomists for standard genome sequencing and annotation.</title>
        <authorList>
            <consortium name="The Broad Institute Genomics Platform"/>
            <consortium name="The Broad Institute Genome Sequencing Center for Infectious Disease"/>
            <person name="Wu L."/>
            <person name="Ma J."/>
        </authorList>
    </citation>
    <scope>NUCLEOTIDE SEQUENCE [LARGE SCALE GENOMIC DNA]</scope>
    <source>
        <strain evidence="3">CGMCC 1.12477</strain>
    </source>
</reference>
<dbReference type="CDD" id="cd00158">
    <property type="entry name" value="RHOD"/>
    <property type="match status" value="1"/>
</dbReference>
<dbReference type="PROSITE" id="PS50206">
    <property type="entry name" value="RHODANESE_3"/>
    <property type="match status" value="2"/>
</dbReference>
<evidence type="ECO:0000313" key="2">
    <source>
        <dbReference type="EMBL" id="MFD1945563.1"/>
    </source>
</evidence>
<sequence length="451" mass="47764">MDVVPVPVPHLGNRCHLVHDGRLALVVDPPRDHRVVEAAAAAAGVEIAAVADTHVHNDYVSGAPLLARRHAADHLVAAAERVDVPRIGVHDGDVLAVGTLRVEVIDTPGHTHHHQSFHVTDRAHAGAGGAVLSGGSLLHGTVGRTDLLGPEHTLDLARAQWWSARRLATLPTTTALLPTHGFGSFCAGGDVAGTGGASVTLGHQLVTNAALTTNREEFVARLVAGYGPVPTYYSHMGGLNRAGRGAEVPAASRPVTADQVTDALRAGQWVIDVRDRALFAEAHLEGAVSVEHTSQFATYVGWLVPWQDDIVLLGDEPGAIAAAVRELESIGIEGVATHALAPGHRMPAGYRRARWEDLAALGDPPVVLDVRRHDEFDAGHLTDARHIPLHELEMRIPELPDGEIWVHCRSGFRAGTAASLLQRAGRAVVHLDDDWDRVPAVHLSVDGAAAA</sequence>
<dbReference type="InterPro" id="IPR051682">
    <property type="entry name" value="Mito_Persulfide_Diox"/>
</dbReference>
<dbReference type="InterPro" id="IPR036873">
    <property type="entry name" value="Rhodanese-like_dom_sf"/>
</dbReference>
<dbReference type="Pfam" id="PF00581">
    <property type="entry name" value="Rhodanese"/>
    <property type="match status" value="2"/>
</dbReference>
<dbReference type="EMBL" id="JBHUGD010000001">
    <property type="protein sequence ID" value="MFD1945563.1"/>
    <property type="molecule type" value="Genomic_DNA"/>
</dbReference>
<dbReference type="SUPFAM" id="SSF56281">
    <property type="entry name" value="Metallo-hydrolase/oxidoreductase"/>
    <property type="match status" value="1"/>
</dbReference>
<dbReference type="Proteomes" id="UP001597351">
    <property type="component" value="Unassembled WGS sequence"/>
</dbReference>
<keyword evidence="3" id="KW-1185">Reference proteome</keyword>
<evidence type="ECO:0000313" key="3">
    <source>
        <dbReference type="Proteomes" id="UP001597351"/>
    </source>
</evidence>
<dbReference type="InterPro" id="IPR036866">
    <property type="entry name" value="RibonucZ/Hydroxyglut_hydro"/>
</dbReference>
<dbReference type="SMART" id="SM00849">
    <property type="entry name" value="Lactamase_B"/>
    <property type="match status" value="1"/>
</dbReference>
<dbReference type="Gene3D" id="3.60.15.10">
    <property type="entry name" value="Ribonuclease Z/Hydroxyacylglutathione hydrolase-like"/>
    <property type="match status" value="1"/>
</dbReference>
<dbReference type="InterPro" id="IPR001279">
    <property type="entry name" value="Metallo-B-lactamas"/>
</dbReference>
<gene>
    <name evidence="2" type="ORF">ACFSDE_02080</name>
</gene>
<dbReference type="PANTHER" id="PTHR43084">
    <property type="entry name" value="PERSULFIDE DIOXYGENASE ETHE1"/>
    <property type="match status" value="1"/>
</dbReference>
<dbReference type="Gene3D" id="3.40.250.10">
    <property type="entry name" value="Rhodanese-like domain"/>
    <property type="match status" value="2"/>
</dbReference>
<dbReference type="SUPFAM" id="SSF52821">
    <property type="entry name" value="Rhodanese/Cell cycle control phosphatase"/>
    <property type="match status" value="2"/>
</dbReference>
<dbReference type="PANTHER" id="PTHR43084:SF1">
    <property type="entry name" value="PERSULFIDE DIOXYGENASE ETHE1, MITOCHONDRIAL"/>
    <property type="match status" value="1"/>
</dbReference>
<name>A0ABW4TJJ2_9ACTN</name>
<dbReference type="SMART" id="SM00450">
    <property type="entry name" value="RHOD"/>
    <property type="match status" value="2"/>
</dbReference>
<organism evidence="2 3">
    <name type="scientific">Nocardioides aestuarii</name>
    <dbReference type="NCBI Taxonomy" id="252231"/>
    <lineage>
        <taxon>Bacteria</taxon>
        <taxon>Bacillati</taxon>
        <taxon>Actinomycetota</taxon>
        <taxon>Actinomycetes</taxon>
        <taxon>Propionibacteriales</taxon>
        <taxon>Nocardioidaceae</taxon>
        <taxon>Nocardioides</taxon>
    </lineage>
</organism>
<dbReference type="RefSeq" id="WP_343915536.1">
    <property type="nucleotide sequence ID" value="NZ_BAAAJT010000002.1"/>
</dbReference>
<comment type="caution">
    <text evidence="2">The sequence shown here is derived from an EMBL/GenBank/DDBJ whole genome shotgun (WGS) entry which is preliminary data.</text>
</comment>
<feature type="domain" description="Rhodanese" evidence="1">
    <location>
        <begin position="361"/>
        <end position="447"/>
    </location>
</feature>
<protein>
    <submittedName>
        <fullName evidence="2">Rhodanese-like domain-containing protein</fullName>
    </submittedName>
</protein>
<feature type="domain" description="Rhodanese" evidence="1">
    <location>
        <begin position="264"/>
        <end position="347"/>
    </location>
</feature>
<dbReference type="InterPro" id="IPR001763">
    <property type="entry name" value="Rhodanese-like_dom"/>
</dbReference>